<dbReference type="Proteomes" id="UP000249135">
    <property type="component" value="Unassembled WGS sequence"/>
</dbReference>
<protein>
    <recommendedName>
        <fullName evidence="3">HTH cro/C1-type domain-containing protein</fullName>
    </recommendedName>
</protein>
<organism evidence="4 5">
    <name type="scientific">Variovorax paradoxus</name>
    <dbReference type="NCBI Taxonomy" id="34073"/>
    <lineage>
        <taxon>Bacteria</taxon>
        <taxon>Pseudomonadati</taxon>
        <taxon>Pseudomonadota</taxon>
        <taxon>Betaproteobacteria</taxon>
        <taxon>Burkholderiales</taxon>
        <taxon>Comamonadaceae</taxon>
        <taxon>Variovorax</taxon>
    </lineage>
</organism>
<dbReference type="PROSITE" id="PS50943">
    <property type="entry name" value="HTH_CROC1"/>
    <property type="match status" value="1"/>
</dbReference>
<dbReference type="SMART" id="SM00530">
    <property type="entry name" value="HTH_XRE"/>
    <property type="match status" value="1"/>
</dbReference>
<keyword evidence="1" id="KW-0175">Coiled coil</keyword>
<feature type="domain" description="HTH cro/C1-type" evidence="3">
    <location>
        <begin position="93"/>
        <end position="136"/>
    </location>
</feature>
<dbReference type="Pfam" id="PF01381">
    <property type="entry name" value="HTH_3"/>
    <property type="match status" value="1"/>
</dbReference>
<feature type="compositionally biased region" description="Low complexity" evidence="2">
    <location>
        <begin position="60"/>
        <end position="73"/>
    </location>
</feature>
<evidence type="ECO:0000313" key="4">
    <source>
        <dbReference type="EMBL" id="PZQ64450.1"/>
    </source>
</evidence>
<dbReference type="InterPro" id="IPR010982">
    <property type="entry name" value="Lambda_DNA-bd_dom_sf"/>
</dbReference>
<sequence>MTNIASALKAEIARVARKEIRAEIEGLRKASTQQRAAIAQLRRELAELQKALKEGRRLAAAEARAAGRPAPAASPVATVEDDGTPRRFSASRLQTHRKKLGLSAADYGKLVGISGATIYNWEQGKTRPSPEQVQALGLVKLMSPTAVRARVAQLD</sequence>
<name>A0A2W5RMG0_VARPD</name>
<feature type="region of interest" description="Disordered" evidence="2">
    <location>
        <begin position="60"/>
        <end position="85"/>
    </location>
</feature>
<evidence type="ECO:0000256" key="1">
    <source>
        <dbReference type="SAM" id="Coils"/>
    </source>
</evidence>
<dbReference type="InterPro" id="IPR001387">
    <property type="entry name" value="Cro/C1-type_HTH"/>
</dbReference>
<evidence type="ECO:0000313" key="5">
    <source>
        <dbReference type="Proteomes" id="UP000249135"/>
    </source>
</evidence>
<reference evidence="4 5" key="1">
    <citation type="submission" date="2017-08" db="EMBL/GenBank/DDBJ databases">
        <title>Infants hospitalized years apart are colonized by the same room-sourced microbial strains.</title>
        <authorList>
            <person name="Brooks B."/>
            <person name="Olm M.R."/>
            <person name="Firek B.A."/>
            <person name="Baker R."/>
            <person name="Thomas B.C."/>
            <person name="Morowitz M.J."/>
            <person name="Banfield J.F."/>
        </authorList>
    </citation>
    <scope>NUCLEOTIDE SEQUENCE [LARGE SCALE GENOMIC DNA]</scope>
    <source>
        <strain evidence="4">S2_005_003_R2_41</strain>
    </source>
</reference>
<feature type="coiled-coil region" evidence="1">
    <location>
        <begin position="10"/>
        <end position="58"/>
    </location>
</feature>
<evidence type="ECO:0000256" key="2">
    <source>
        <dbReference type="SAM" id="MobiDB-lite"/>
    </source>
</evidence>
<proteinExistence type="predicted"/>
<dbReference type="Gene3D" id="1.10.260.40">
    <property type="entry name" value="lambda repressor-like DNA-binding domains"/>
    <property type="match status" value="1"/>
</dbReference>
<comment type="caution">
    <text evidence="4">The sequence shown here is derived from an EMBL/GenBank/DDBJ whole genome shotgun (WGS) entry which is preliminary data.</text>
</comment>
<dbReference type="AlphaFoldDB" id="A0A2W5RMG0"/>
<evidence type="ECO:0000259" key="3">
    <source>
        <dbReference type="PROSITE" id="PS50943"/>
    </source>
</evidence>
<dbReference type="CDD" id="cd00093">
    <property type="entry name" value="HTH_XRE"/>
    <property type="match status" value="1"/>
</dbReference>
<dbReference type="SUPFAM" id="SSF47413">
    <property type="entry name" value="lambda repressor-like DNA-binding domains"/>
    <property type="match status" value="1"/>
</dbReference>
<accession>A0A2W5RMG0</accession>
<gene>
    <name evidence="4" type="ORF">DI563_26710</name>
</gene>
<dbReference type="GO" id="GO:0003677">
    <property type="term" value="F:DNA binding"/>
    <property type="evidence" value="ECO:0007669"/>
    <property type="project" value="InterPro"/>
</dbReference>
<dbReference type="EMBL" id="QFPP01000546">
    <property type="protein sequence ID" value="PZQ64450.1"/>
    <property type="molecule type" value="Genomic_DNA"/>
</dbReference>